<dbReference type="FunFam" id="2.130.10.10:FF:000233">
    <property type="entry name" value="Kinesin family member 21A"/>
    <property type="match status" value="1"/>
</dbReference>
<dbReference type="PROSITE" id="PS50082">
    <property type="entry name" value="WD_REPEATS_2"/>
    <property type="match status" value="3"/>
</dbReference>
<dbReference type="FunFam" id="2.130.10.10:FF:000370">
    <property type="entry name" value="Kinesin family member 21A"/>
    <property type="match status" value="1"/>
</dbReference>
<evidence type="ECO:0000256" key="21">
    <source>
        <dbReference type="PROSITE-ProRule" id="PRU00283"/>
    </source>
</evidence>
<feature type="compositionally biased region" description="Basic and acidic residues" evidence="22">
    <location>
        <begin position="1170"/>
        <end position="1186"/>
    </location>
</feature>
<keyword evidence="12 21" id="KW-0067">ATP-binding</keyword>
<dbReference type="InterPro" id="IPR001752">
    <property type="entry name" value="Kinesin_motor_dom"/>
</dbReference>
<dbReference type="CDD" id="cd00200">
    <property type="entry name" value="WD40"/>
    <property type="match status" value="1"/>
</dbReference>
<dbReference type="CDD" id="cd01372">
    <property type="entry name" value="KISc_KIF4"/>
    <property type="match status" value="1"/>
</dbReference>
<feature type="non-terminal residue" evidence="24">
    <location>
        <position position="1583"/>
    </location>
</feature>
<reference evidence="24 25" key="1">
    <citation type="submission" date="2019-09" db="EMBL/GenBank/DDBJ databases">
        <title>Bird 10,000 Genomes (B10K) Project - Family phase.</title>
        <authorList>
            <person name="Zhang G."/>
        </authorList>
    </citation>
    <scope>NUCLEOTIDE SEQUENCE [LARGE SCALE GENOMIC DNA]</scope>
    <source>
        <strain evidence="24">B10K-DU-006-09</strain>
        <tissue evidence="24">Muscle</tissue>
    </source>
</reference>
<feature type="region of interest" description="Disordered" evidence="22">
    <location>
        <begin position="1112"/>
        <end position="1209"/>
    </location>
</feature>
<dbReference type="PROSITE" id="PS50294">
    <property type="entry name" value="WD_REPEATS_REGION"/>
    <property type="match status" value="2"/>
</dbReference>
<proteinExistence type="inferred from homology"/>
<keyword evidence="25" id="KW-1185">Reference proteome</keyword>
<sequence>LMMGISNSSFCLFQNRIRPQLAKEKIEGCHICTSVTPGEPQVFLGKDKAFTFDYVFNIDSQQEEIYIQCIEKLIEGCFEGYNATVFAYGQTGAGKTYTMGTGFDVNITEEEQGIISRAVKHLFRCIEEKKQAAIKQGLPPPDFKVNAQFLELYNEEILDLFDTTRDIDAKNKKSNIKIHEDSAGGIYTVGVTTRTVNGESEMMQCLKLGALSRTTASTQMNVQSSRSHAIFTIHLCQTRVCPAFNTDNATDNRIISESSEMNEYETLTAKFHFVDLAGSERLKRTGATGERAKEGISINCGLVRLYNFQTLMIACVSPSDRDFMETLNTLKYANRARNIKNKVMVNQDRASQQINALRSEITRLQMELMEYKTGKRIIDEEGVESINDMFHENAMLQTENNNLRVRIKAMQETIDALRARITQLMSDQANQVLARAGEGNEEISNMIHNYIKEIEDLRVKLLESEAVNENLRRNLSRASTRSTYFGGPSAFSASMLSSEKETMEILDIAKKDLEKLKKKERKKKKSVKEDNTDNEQEKRDEKGTSERENNELEAEEIQEVSDHEDEEEDDEEDEDDMEVVESSDESDSDSDEKENYQADLANITCEIAIKQKLIDELENSQRRLQTLKKQYEEKLMMLQHKIRDTQLERDQVLQNLGSVETYSEEKAKKIKSEYEKKLQAMNKELQRLQTAQKEHARLLKNQSQYEKQLKKLQQEVTEMKKTKVRLMKQMKEEQEKARMTESRRNREIAQLKKEQRKREVTALRRQVRPLSDKVAGKVSRKLSLPEHPIQEASSSSSVEHDGSRTAAQQKMRIPVARVQALSVTATNGTGKKYQRKAVTSRVYTSKAARMKWQLLERRVTDIIMQRMTISNMEADMNRLLTQREELTKRREKLSKKREKLIKDGGGSEADRNVQNINEEMESLTANIDYINDSISDCQANIMQMEEAKEEGETLDVTAVINACTLTEARYLLDHFLTMGINKGLQAAQKEAQIKVLEGRLKQTEITSATQNQLLFHMLKEKAELNPELDALLGHALQENLEDSTDEDAPLHSPGTEGSSLSSDLLKLCGEVKPKSKARRRTTTQMELLYADSSDLVSDVSAADSTLAGPLASVAETQESGMAADTNDTSARDREFIPPPSGLPSKIGSISRQPSLSEKKIPEPSPLAKRKAYEKTMEKTKIKEQKLSDSGAPEASLSPPTSPPSRPRNEMNVFSRLTVSQGNTSVQQDKGIINPFPASKCIRSSPLQCIYTAEGHIKAVLCVDATDDLLFTGSKDRTCKVWNLVTGQEIMSLGGHPNNVVSIKYCNYTSLVFTVSTSYIKVWDIRDSAKCIRTLTSSGQAMPGDVCSGSSNRTVAMPAGENQINQIALNPTGTFLYAAAGNSVRMWDLKRFQSTGKLTGHQGPVMCLTVDRVSNGQDLIVTGSKDHYIKMFDVTEGALGSVSPTHNFEPPHYDGIEALAIMGDNLFSGSRDNGIKKWDLAQKDLLQQVPNAHKDWVCALGLVPGAPVLLSGCRGGTLKLWNVDTFAAIGEMKAHDSPINAICTNSNQIFTAADDRTVRIWKARNVIDGQSSDTGDASEDLASN</sequence>
<evidence type="ECO:0000256" key="5">
    <source>
        <dbReference type="ARBA" id="ARBA00004624"/>
    </source>
</evidence>
<evidence type="ECO:0000256" key="20">
    <source>
        <dbReference type="PROSITE-ProRule" id="PRU00221"/>
    </source>
</evidence>
<dbReference type="PRINTS" id="PR00380">
    <property type="entry name" value="KINESINHEAVY"/>
</dbReference>
<dbReference type="SMART" id="SM00129">
    <property type="entry name" value="KISc"/>
    <property type="match status" value="1"/>
</dbReference>
<keyword evidence="8 20" id="KW-0853">WD repeat</keyword>
<evidence type="ECO:0000256" key="2">
    <source>
        <dbReference type="ARBA" id="ARBA00004279"/>
    </source>
</evidence>
<gene>
    <name evidence="24" type="primary">Kif21a</name>
    <name evidence="24" type="ORF">FREGRA_R04011</name>
</gene>
<dbReference type="InterPro" id="IPR027417">
    <property type="entry name" value="P-loop_NTPase"/>
</dbReference>
<dbReference type="SUPFAM" id="SSF46579">
    <property type="entry name" value="Prefoldin"/>
    <property type="match status" value="1"/>
</dbReference>
<dbReference type="GO" id="GO:0007052">
    <property type="term" value="P:mitotic spindle organization"/>
    <property type="evidence" value="ECO:0007669"/>
    <property type="project" value="TreeGrafter"/>
</dbReference>
<dbReference type="GO" id="GO:0030426">
    <property type="term" value="C:growth cone"/>
    <property type="evidence" value="ECO:0007669"/>
    <property type="project" value="UniProtKB-SubCell"/>
</dbReference>
<feature type="domain" description="Kinesin motor" evidence="23">
    <location>
        <begin position="1"/>
        <end position="299"/>
    </location>
</feature>
<dbReference type="GO" id="GO:0005524">
    <property type="term" value="F:ATP binding"/>
    <property type="evidence" value="ECO:0007669"/>
    <property type="project" value="UniProtKB-UniRule"/>
</dbReference>
<evidence type="ECO:0000256" key="7">
    <source>
        <dbReference type="ARBA" id="ARBA00022553"/>
    </source>
</evidence>
<evidence type="ECO:0000256" key="9">
    <source>
        <dbReference type="ARBA" id="ARBA00022701"/>
    </source>
</evidence>
<evidence type="ECO:0000256" key="6">
    <source>
        <dbReference type="ARBA" id="ARBA00022490"/>
    </source>
</evidence>
<dbReference type="SUPFAM" id="SSF52540">
    <property type="entry name" value="P-loop containing nucleoside triphosphate hydrolases"/>
    <property type="match status" value="1"/>
</dbReference>
<dbReference type="PANTHER" id="PTHR47969:SF31">
    <property type="entry name" value="KINESIN FAMILY MEMBER 21A"/>
    <property type="match status" value="1"/>
</dbReference>
<feature type="compositionally biased region" description="Basic and acidic residues" evidence="22">
    <location>
        <begin position="527"/>
        <end position="550"/>
    </location>
</feature>
<evidence type="ECO:0000313" key="25">
    <source>
        <dbReference type="Proteomes" id="UP000563060"/>
    </source>
</evidence>
<dbReference type="InterPro" id="IPR036961">
    <property type="entry name" value="Kinesin_motor_dom_sf"/>
</dbReference>
<dbReference type="SUPFAM" id="SSF50978">
    <property type="entry name" value="WD40 repeat-like"/>
    <property type="match status" value="1"/>
</dbReference>
<feature type="region of interest" description="Disordered" evidence="22">
    <location>
        <begin position="1042"/>
        <end position="1063"/>
    </location>
</feature>
<dbReference type="GO" id="GO:0003777">
    <property type="term" value="F:microtubule motor activity"/>
    <property type="evidence" value="ECO:0007669"/>
    <property type="project" value="InterPro"/>
</dbReference>
<feature type="region of interest" description="Disordered" evidence="22">
    <location>
        <begin position="519"/>
        <end position="594"/>
    </location>
</feature>
<comment type="caution">
    <text evidence="24">The sequence shown here is derived from an EMBL/GenBank/DDBJ whole genome shotgun (WGS) entry which is preliminary data.</text>
</comment>
<feature type="repeat" description="WD" evidence="20">
    <location>
        <begin position="1252"/>
        <end position="1291"/>
    </location>
</feature>
<evidence type="ECO:0000256" key="15">
    <source>
        <dbReference type="ARBA" id="ARBA00023175"/>
    </source>
</evidence>
<dbReference type="Pfam" id="PF00225">
    <property type="entry name" value="Kinesin"/>
    <property type="match status" value="1"/>
</dbReference>
<dbReference type="GO" id="GO:0030425">
    <property type="term" value="C:dendrite"/>
    <property type="evidence" value="ECO:0007669"/>
    <property type="project" value="UniProtKB-SubCell"/>
</dbReference>
<feature type="non-terminal residue" evidence="24">
    <location>
        <position position="1"/>
    </location>
</feature>
<dbReference type="PROSITE" id="PS00411">
    <property type="entry name" value="KINESIN_MOTOR_1"/>
    <property type="match status" value="1"/>
</dbReference>
<comment type="caution">
    <text evidence="21">Lacks conserved residue(s) required for the propagation of feature annotation.</text>
</comment>
<keyword evidence="10" id="KW-0677">Repeat</keyword>
<feature type="repeat" description="WD" evidence="20">
    <location>
        <begin position="1489"/>
        <end position="1530"/>
    </location>
</feature>
<evidence type="ECO:0000256" key="17">
    <source>
        <dbReference type="ARBA" id="ARBA00023273"/>
    </source>
</evidence>
<organism evidence="24 25">
    <name type="scientific">Fregetta grallaria</name>
    <name type="common">White-bellied storm-petrel</name>
    <name type="synonym">Procellaria grallaria</name>
    <dbReference type="NCBI Taxonomy" id="79628"/>
    <lineage>
        <taxon>Eukaryota</taxon>
        <taxon>Metazoa</taxon>
        <taxon>Chordata</taxon>
        <taxon>Craniata</taxon>
        <taxon>Vertebrata</taxon>
        <taxon>Euteleostomi</taxon>
        <taxon>Archelosauria</taxon>
        <taxon>Archosauria</taxon>
        <taxon>Dinosauria</taxon>
        <taxon>Saurischia</taxon>
        <taxon>Theropoda</taxon>
        <taxon>Coelurosauria</taxon>
        <taxon>Aves</taxon>
        <taxon>Neognathae</taxon>
        <taxon>Neoaves</taxon>
        <taxon>Aequornithes</taxon>
        <taxon>Procellariiformes</taxon>
        <taxon>Hydrobatidae</taxon>
        <taxon>Fregetta</taxon>
    </lineage>
</organism>
<feature type="compositionally biased region" description="Acidic residues" evidence="22">
    <location>
        <begin position="551"/>
        <end position="592"/>
    </location>
</feature>
<dbReference type="FunFam" id="3.40.850.10:FF:000011">
    <property type="entry name" value="Kinesin family member 21A"/>
    <property type="match status" value="1"/>
</dbReference>
<dbReference type="GO" id="GO:0005938">
    <property type="term" value="C:cell cortex"/>
    <property type="evidence" value="ECO:0007669"/>
    <property type="project" value="UniProtKB-SubCell"/>
</dbReference>
<keyword evidence="11 21" id="KW-0547">Nucleotide-binding</keyword>
<evidence type="ECO:0000259" key="23">
    <source>
        <dbReference type="PROSITE" id="PS50067"/>
    </source>
</evidence>
<dbReference type="GO" id="GO:0008017">
    <property type="term" value="F:microtubule binding"/>
    <property type="evidence" value="ECO:0007669"/>
    <property type="project" value="InterPro"/>
</dbReference>
<keyword evidence="17" id="KW-0966">Cell projection</keyword>
<dbReference type="PANTHER" id="PTHR47969">
    <property type="entry name" value="CHROMOSOME-ASSOCIATED KINESIN KIF4A-RELATED"/>
    <property type="match status" value="1"/>
</dbReference>
<keyword evidence="6" id="KW-0963">Cytoplasm</keyword>
<evidence type="ECO:0000256" key="12">
    <source>
        <dbReference type="ARBA" id="ARBA00022840"/>
    </source>
</evidence>
<dbReference type="GO" id="GO:0005875">
    <property type="term" value="C:microtubule associated complex"/>
    <property type="evidence" value="ECO:0007669"/>
    <property type="project" value="TreeGrafter"/>
</dbReference>
<dbReference type="SMART" id="SM00320">
    <property type="entry name" value="WD40"/>
    <property type="match status" value="7"/>
</dbReference>
<dbReference type="Pfam" id="PF23204">
    <property type="entry name" value="KIF21A_2nd"/>
    <property type="match status" value="1"/>
</dbReference>
<evidence type="ECO:0000256" key="16">
    <source>
        <dbReference type="ARBA" id="ARBA00023212"/>
    </source>
</evidence>
<dbReference type="PROSITE" id="PS00678">
    <property type="entry name" value="WD_REPEATS_1"/>
    <property type="match status" value="1"/>
</dbReference>
<keyword evidence="9" id="KW-0493">Microtubule</keyword>
<evidence type="ECO:0000256" key="8">
    <source>
        <dbReference type="ARBA" id="ARBA00022574"/>
    </source>
</evidence>
<dbReference type="PROSITE" id="PS50067">
    <property type="entry name" value="KINESIN_MOTOR_2"/>
    <property type="match status" value="2"/>
</dbReference>
<evidence type="ECO:0000313" key="24">
    <source>
        <dbReference type="EMBL" id="NXW08768.1"/>
    </source>
</evidence>
<evidence type="ECO:0000256" key="22">
    <source>
        <dbReference type="SAM" id="MobiDB-lite"/>
    </source>
</evidence>
<dbReference type="Gene3D" id="2.130.10.10">
    <property type="entry name" value="YVTN repeat-like/Quinoprotein amine dehydrogenase"/>
    <property type="match status" value="2"/>
</dbReference>
<dbReference type="GO" id="GO:0005874">
    <property type="term" value="C:microtubule"/>
    <property type="evidence" value="ECO:0007669"/>
    <property type="project" value="UniProtKB-KW"/>
</dbReference>
<dbReference type="InterPro" id="IPR056532">
    <property type="entry name" value="KIF21A/B_hel_2"/>
</dbReference>
<name>A0A7L3Z7V1_FREGA</name>
<feature type="binding site" evidence="21">
    <location>
        <begin position="89"/>
        <end position="96"/>
    </location>
    <ligand>
        <name>ATP</name>
        <dbReference type="ChEBI" id="CHEBI:30616"/>
    </ligand>
</feature>
<evidence type="ECO:0000256" key="13">
    <source>
        <dbReference type="ARBA" id="ARBA00022990"/>
    </source>
</evidence>
<feature type="repeat" description="WD" evidence="20">
    <location>
        <begin position="1531"/>
        <end position="1564"/>
    </location>
</feature>
<keyword evidence="14" id="KW-0175">Coiled coil</keyword>
<dbReference type="InterPro" id="IPR027640">
    <property type="entry name" value="Kinesin-like_fam"/>
</dbReference>
<keyword evidence="7" id="KW-0597">Phosphoprotein</keyword>
<evidence type="ECO:0000256" key="3">
    <source>
        <dbReference type="ARBA" id="ARBA00004489"/>
    </source>
</evidence>
<comment type="subcellular location">
    <subcellularLocation>
        <location evidence="3">Cell projection</location>
        <location evidence="3">Axon</location>
    </subcellularLocation>
    <subcellularLocation>
        <location evidence="2">Cell projection</location>
        <location evidence="2">Dendrite</location>
    </subcellularLocation>
    <subcellularLocation>
        <location evidence="5">Cell projection</location>
        <location evidence="5">Growth cone</location>
    </subcellularLocation>
    <subcellularLocation>
        <location evidence="4">Cytoplasm</location>
        <location evidence="4">Cell cortex</location>
    </subcellularLocation>
    <subcellularLocation>
        <location evidence="1">Cytoplasm</location>
        <location evidence="1">Cytoskeleton</location>
    </subcellularLocation>
</comment>
<dbReference type="InterPro" id="IPR019775">
    <property type="entry name" value="WD40_repeat_CS"/>
</dbReference>
<feature type="region of interest" description="Disordered" evidence="22">
    <location>
        <begin position="891"/>
        <end position="910"/>
    </location>
</feature>
<evidence type="ECO:0000256" key="11">
    <source>
        <dbReference type="ARBA" id="ARBA00022741"/>
    </source>
</evidence>
<evidence type="ECO:0000256" key="14">
    <source>
        <dbReference type="ARBA" id="ARBA00023054"/>
    </source>
</evidence>
<keyword evidence="15 21" id="KW-0505">Motor protein</keyword>
<dbReference type="Gene3D" id="3.40.850.10">
    <property type="entry name" value="Kinesin motor domain"/>
    <property type="match status" value="2"/>
</dbReference>
<feature type="compositionally biased region" description="Basic and acidic residues" evidence="22">
    <location>
        <begin position="733"/>
        <end position="762"/>
    </location>
</feature>
<feature type="domain" description="Kinesin motor" evidence="23">
    <location>
        <begin position="309"/>
        <end position="339"/>
    </location>
</feature>
<keyword evidence="13" id="KW-0007">Acetylation</keyword>
<comment type="function">
    <text evidence="18">Processive microtubule plus-end directed motor protein involved in neuronal axon guidance. Is recruited by KANK1 to cortical microtubule stabilizing complexes (CMSCs) at focal adhesions (FAs) rims where it promotes microtubule capture and stability. Controls microtubule polymerization rate at axonal growth cones and suppresses microtubule growth without inducing microtubule disassembly once it reaches the cell cortex.</text>
</comment>
<dbReference type="Proteomes" id="UP000563060">
    <property type="component" value="Unassembled WGS sequence"/>
</dbReference>
<dbReference type="InterPro" id="IPR015943">
    <property type="entry name" value="WD40/YVTN_repeat-like_dom_sf"/>
</dbReference>
<dbReference type="CDD" id="cd22263">
    <property type="entry name" value="Rcc_KIF21A"/>
    <property type="match status" value="1"/>
</dbReference>
<feature type="region of interest" description="Disordered" evidence="22">
    <location>
        <begin position="733"/>
        <end position="810"/>
    </location>
</feature>
<evidence type="ECO:0000256" key="18">
    <source>
        <dbReference type="ARBA" id="ARBA00053776"/>
    </source>
</evidence>
<evidence type="ECO:0000256" key="4">
    <source>
        <dbReference type="ARBA" id="ARBA00004544"/>
    </source>
</evidence>
<evidence type="ECO:0000256" key="19">
    <source>
        <dbReference type="ARBA" id="ARBA00073302"/>
    </source>
</evidence>
<dbReference type="Pfam" id="PF25764">
    <property type="entry name" value="KIF21A_4th"/>
    <property type="match status" value="1"/>
</dbReference>
<protein>
    <recommendedName>
        <fullName evidence="19">Kinesin-like protein KIF21A</fullName>
    </recommendedName>
</protein>
<dbReference type="InterPro" id="IPR019821">
    <property type="entry name" value="Kinesin_motor_CS"/>
</dbReference>
<dbReference type="InterPro" id="IPR001680">
    <property type="entry name" value="WD40_rpt"/>
</dbReference>
<dbReference type="EMBL" id="VZZT01002067">
    <property type="protein sequence ID" value="NXW08768.1"/>
    <property type="molecule type" value="Genomic_DNA"/>
</dbReference>
<dbReference type="Pfam" id="PF23203">
    <property type="entry name" value="KIF21A"/>
    <property type="match status" value="1"/>
</dbReference>
<keyword evidence="16" id="KW-0206">Cytoskeleton</keyword>
<evidence type="ECO:0000256" key="10">
    <source>
        <dbReference type="ARBA" id="ARBA00022737"/>
    </source>
</evidence>
<dbReference type="Pfam" id="PF00400">
    <property type="entry name" value="WD40"/>
    <property type="match status" value="6"/>
</dbReference>
<evidence type="ECO:0000256" key="1">
    <source>
        <dbReference type="ARBA" id="ARBA00004245"/>
    </source>
</evidence>
<comment type="similarity">
    <text evidence="21">Belongs to the TRAFAC class myosin-kinesin ATPase superfamily. Kinesin family.</text>
</comment>
<dbReference type="GO" id="GO:0051231">
    <property type="term" value="P:spindle elongation"/>
    <property type="evidence" value="ECO:0007669"/>
    <property type="project" value="TreeGrafter"/>
</dbReference>
<dbReference type="InterPro" id="IPR056533">
    <property type="entry name" value="KIF21A/B_hel_1"/>
</dbReference>
<dbReference type="InterPro" id="IPR036322">
    <property type="entry name" value="WD40_repeat_dom_sf"/>
</dbReference>
<accession>A0A7L3Z7V1</accession>
<dbReference type="GO" id="GO:0007018">
    <property type="term" value="P:microtubule-based movement"/>
    <property type="evidence" value="ECO:0007669"/>
    <property type="project" value="InterPro"/>
</dbReference>